<evidence type="ECO:0008006" key="2">
    <source>
        <dbReference type="Google" id="ProtNLM"/>
    </source>
</evidence>
<name>A0A8S5R591_9CAUD</name>
<organism evidence="1">
    <name type="scientific">Myoviridae sp. ctxlX31</name>
    <dbReference type="NCBI Taxonomy" id="2827293"/>
    <lineage>
        <taxon>Viruses</taxon>
        <taxon>Duplodnaviria</taxon>
        <taxon>Heunggongvirae</taxon>
        <taxon>Uroviricota</taxon>
        <taxon>Caudoviricetes</taxon>
    </lineage>
</organism>
<evidence type="ECO:0000313" key="1">
    <source>
        <dbReference type="EMBL" id="DAE26156.1"/>
    </source>
</evidence>
<accession>A0A8S5R591</accession>
<proteinExistence type="predicted"/>
<reference evidence="1" key="1">
    <citation type="journal article" date="2021" name="Proc. Natl. Acad. Sci. U.S.A.">
        <title>A Catalog of Tens of Thousands of Viruses from Human Metagenomes Reveals Hidden Associations with Chronic Diseases.</title>
        <authorList>
            <person name="Tisza M.J."/>
            <person name="Buck C.B."/>
        </authorList>
    </citation>
    <scope>NUCLEOTIDE SEQUENCE</scope>
    <source>
        <strain evidence="1">CtxlX31</strain>
    </source>
</reference>
<dbReference type="EMBL" id="BK015810">
    <property type="protein sequence ID" value="DAE26156.1"/>
    <property type="molecule type" value="Genomic_DNA"/>
</dbReference>
<protein>
    <recommendedName>
        <fullName evidence="2">Morphogenetic protein</fullName>
    </recommendedName>
</protein>
<sequence length="237" mass="27658">MSRELPILFNTEMVRAILDGRKGATRRIVKGFIPNDAIWGYTAFTPKGYISCRGTFADGYGEKFFKLPCEPGDILYVRETWQCWRAHRYEATADIRFRAGGDDVRLQFANGNTDSINRLDYDTFVHKWFSHNGKWKPSLFMPKEAARIWLKVTDVRVERLQEITEDGAKAEGAIVNRGFIHSPENEYDSIHTAREHFAEIWNNTIKKSDIDRFGWNANPWVWVVEFERCEKPEDNQN</sequence>